<keyword evidence="2" id="KW-0813">Transport</keyword>
<dbReference type="InterPro" id="IPR036259">
    <property type="entry name" value="MFS_trans_sf"/>
</dbReference>
<dbReference type="Pfam" id="PF07690">
    <property type="entry name" value="MFS_1"/>
    <property type="match status" value="1"/>
</dbReference>
<dbReference type="SUPFAM" id="SSF103473">
    <property type="entry name" value="MFS general substrate transporter"/>
    <property type="match status" value="1"/>
</dbReference>
<dbReference type="PANTHER" id="PTHR11360">
    <property type="entry name" value="MONOCARBOXYLATE TRANSPORTER"/>
    <property type="match status" value="1"/>
</dbReference>
<accession>A0A1M5R0E5</accession>
<name>A0A1M5R0E5_9FIRM</name>
<dbReference type="InterPro" id="IPR011701">
    <property type="entry name" value="MFS"/>
</dbReference>
<keyword evidence="5 6" id="KW-0472">Membrane</keyword>
<feature type="transmembrane region" description="Helical" evidence="6">
    <location>
        <begin position="258"/>
        <end position="280"/>
    </location>
</feature>
<feature type="transmembrane region" description="Helical" evidence="6">
    <location>
        <begin position="311"/>
        <end position="335"/>
    </location>
</feature>
<keyword evidence="4 6" id="KW-1133">Transmembrane helix</keyword>
<evidence type="ECO:0000259" key="7">
    <source>
        <dbReference type="PROSITE" id="PS50850"/>
    </source>
</evidence>
<evidence type="ECO:0000256" key="3">
    <source>
        <dbReference type="ARBA" id="ARBA00022692"/>
    </source>
</evidence>
<evidence type="ECO:0000256" key="6">
    <source>
        <dbReference type="SAM" id="Phobius"/>
    </source>
</evidence>
<feature type="transmembrane region" description="Helical" evidence="6">
    <location>
        <begin position="104"/>
        <end position="124"/>
    </location>
</feature>
<sequence length="425" mass="46106">MVKKRSFTWQRIKVFGAAAITSLCLGSVYSWSVFANQLKVENPDWSFTQIAMIFSLMVFTYTITAIFAGMWQDKTGPRVVAMSGAVILGLSTIMASFMKSLAGLYFFHGFLAGIGRGLSYATPLPTVLKWFPDKRGLVGGFIAGIFGVGGLVFSYIAGNIIEATSSVQSAFFWCGLIFLLVMFFCARFLINPPEYVSEKAQNNHVMSNYNYTPLEMLKQPAFYIFLAIFMLGAFPGLVLTSNAQIIAQVMAGLSPVQALNIVAFISLFNGIGGPIFGLLLDRTGEKNALSLLLIMLMGAQIMLIKTHNDNWFIVGACIIMLGLGGLFGIFPPLIANFFGTAYLGTNYGLLFLGFGISAVISPRVATILADQARNGVLLAGGGVLEIQKALAGAFTRVFVIGIVLCFLAWCLVFIINKPYKKNISV</sequence>
<feature type="domain" description="Major facilitator superfamily (MFS) profile" evidence="7">
    <location>
        <begin position="1"/>
        <end position="420"/>
    </location>
</feature>
<dbReference type="GO" id="GO:0022857">
    <property type="term" value="F:transmembrane transporter activity"/>
    <property type="evidence" value="ECO:0007669"/>
    <property type="project" value="InterPro"/>
</dbReference>
<keyword evidence="9" id="KW-1185">Reference proteome</keyword>
<dbReference type="InterPro" id="IPR050327">
    <property type="entry name" value="Proton-linked_MCT"/>
</dbReference>
<feature type="transmembrane region" description="Helical" evidence="6">
    <location>
        <begin position="136"/>
        <end position="158"/>
    </location>
</feature>
<dbReference type="RefSeq" id="WP_073093214.1">
    <property type="nucleotide sequence ID" value="NZ_FQWY01000041.1"/>
</dbReference>
<reference evidence="9" key="1">
    <citation type="submission" date="2016-11" db="EMBL/GenBank/DDBJ databases">
        <authorList>
            <person name="Varghese N."/>
            <person name="Submissions S."/>
        </authorList>
    </citation>
    <scope>NUCLEOTIDE SEQUENCE [LARGE SCALE GENOMIC DNA]</scope>
    <source>
        <strain evidence="9">DSM 11003</strain>
    </source>
</reference>
<dbReference type="InterPro" id="IPR020846">
    <property type="entry name" value="MFS_dom"/>
</dbReference>
<dbReference type="CDD" id="cd17353">
    <property type="entry name" value="MFS_OFA_like"/>
    <property type="match status" value="1"/>
</dbReference>
<evidence type="ECO:0000313" key="8">
    <source>
        <dbReference type="EMBL" id="SHH19586.1"/>
    </source>
</evidence>
<feature type="transmembrane region" description="Helical" evidence="6">
    <location>
        <begin position="221"/>
        <end position="238"/>
    </location>
</feature>
<feature type="transmembrane region" description="Helical" evidence="6">
    <location>
        <begin position="389"/>
        <end position="415"/>
    </location>
</feature>
<feature type="transmembrane region" description="Helical" evidence="6">
    <location>
        <begin position="170"/>
        <end position="190"/>
    </location>
</feature>
<dbReference type="Gene3D" id="1.20.1250.20">
    <property type="entry name" value="MFS general substrate transporter like domains"/>
    <property type="match status" value="2"/>
</dbReference>
<dbReference type="Proteomes" id="UP000242329">
    <property type="component" value="Unassembled WGS sequence"/>
</dbReference>
<evidence type="ECO:0000313" key="9">
    <source>
        <dbReference type="Proteomes" id="UP000242329"/>
    </source>
</evidence>
<organism evidence="8 9">
    <name type="scientific">Thermosyntropha lipolytica DSM 11003</name>
    <dbReference type="NCBI Taxonomy" id="1123382"/>
    <lineage>
        <taxon>Bacteria</taxon>
        <taxon>Bacillati</taxon>
        <taxon>Bacillota</taxon>
        <taxon>Clostridia</taxon>
        <taxon>Eubacteriales</taxon>
        <taxon>Syntrophomonadaceae</taxon>
        <taxon>Thermosyntropha</taxon>
    </lineage>
</organism>
<comment type="subcellular location">
    <subcellularLocation>
        <location evidence="1">Cell membrane</location>
        <topology evidence="1">Multi-pass membrane protein</topology>
    </subcellularLocation>
</comment>
<feature type="transmembrane region" description="Helical" evidence="6">
    <location>
        <begin position="287"/>
        <end position="305"/>
    </location>
</feature>
<dbReference type="PROSITE" id="PS50850">
    <property type="entry name" value="MFS"/>
    <property type="match status" value="1"/>
</dbReference>
<keyword evidence="3 6" id="KW-0812">Transmembrane</keyword>
<evidence type="ECO:0000256" key="5">
    <source>
        <dbReference type="ARBA" id="ARBA00023136"/>
    </source>
</evidence>
<evidence type="ECO:0000256" key="4">
    <source>
        <dbReference type="ARBA" id="ARBA00022989"/>
    </source>
</evidence>
<feature type="transmembrane region" description="Helical" evidence="6">
    <location>
        <begin position="46"/>
        <end position="67"/>
    </location>
</feature>
<evidence type="ECO:0000256" key="2">
    <source>
        <dbReference type="ARBA" id="ARBA00022448"/>
    </source>
</evidence>
<dbReference type="STRING" id="1123382.SAMN02745221_01903"/>
<evidence type="ECO:0000256" key="1">
    <source>
        <dbReference type="ARBA" id="ARBA00004651"/>
    </source>
</evidence>
<feature type="transmembrane region" description="Helical" evidence="6">
    <location>
        <begin position="79"/>
        <end position="98"/>
    </location>
</feature>
<dbReference type="EMBL" id="FQWY01000041">
    <property type="protein sequence ID" value="SHH19586.1"/>
    <property type="molecule type" value="Genomic_DNA"/>
</dbReference>
<feature type="transmembrane region" description="Helical" evidence="6">
    <location>
        <begin position="347"/>
        <end position="369"/>
    </location>
</feature>
<dbReference type="GO" id="GO:0005886">
    <property type="term" value="C:plasma membrane"/>
    <property type="evidence" value="ECO:0007669"/>
    <property type="project" value="UniProtKB-SubCell"/>
</dbReference>
<protein>
    <submittedName>
        <fullName evidence="8">MFS transporter, OFA family, oxalate/formate antiporter</fullName>
    </submittedName>
</protein>
<gene>
    <name evidence="8" type="ORF">SAMN02745221_01903</name>
</gene>
<dbReference type="PANTHER" id="PTHR11360:SF304">
    <property type="entry name" value="MFS DOMAIN-CONTAINING PROTEIN"/>
    <property type="match status" value="1"/>
</dbReference>
<proteinExistence type="predicted"/>
<dbReference type="AlphaFoldDB" id="A0A1M5R0E5"/>
<dbReference type="OrthoDB" id="9793415at2"/>